<name>A0A9D1DUU1_9FIRM</name>
<dbReference type="PROSITE" id="PS00061">
    <property type="entry name" value="ADH_SHORT"/>
    <property type="match status" value="1"/>
</dbReference>
<reference evidence="4" key="1">
    <citation type="submission" date="2020-10" db="EMBL/GenBank/DDBJ databases">
        <authorList>
            <person name="Gilroy R."/>
        </authorList>
    </citation>
    <scope>NUCLEOTIDE SEQUENCE</scope>
    <source>
        <strain evidence="4">CHK184-20233</strain>
    </source>
</reference>
<evidence type="ECO:0000313" key="5">
    <source>
        <dbReference type="Proteomes" id="UP000824232"/>
    </source>
</evidence>
<protein>
    <submittedName>
        <fullName evidence="4">SDR family oxidoreductase</fullName>
    </submittedName>
</protein>
<gene>
    <name evidence="4" type="ORF">IAB38_05105</name>
</gene>
<evidence type="ECO:0000256" key="3">
    <source>
        <dbReference type="RuleBase" id="RU000363"/>
    </source>
</evidence>
<evidence type="ECO:0000256" key="1">
    <source>
        <dbReference type="ARBA" id="ARBA00006484"/>
    </source>
</evidence>
<organism evidence="4 5">
    <name type="scientific">Candidatus Onthousia excrementipullorum</name>
    <dbReference type="NCBI Taxonomy" id="2840884"/>
    <lineage>
        <taxon>Bacteria</taxon>
        <taxon>Bacillati</taxon>
        <taxon>Bacillota</taxon>
        <taxon>Bacilli</taxon>
        <taxon>Candidatus Onthousia</taxon>
    </lineage>
</organism>
<dbReference type="PRINTS" id="PR00080">
    <property type="entry name" value="SDRFAMILY"/>
</dbReference>
<dbReference type="InterPro" id="IPR020904">
    <property type="entry name" value="Sc_DH/Rdtase_CS"/>
</dbReference>
<keyword evidence="2" id="KW-0560">Oxidoreductase</keyword>
<sequence length="227" mass="25159">MGKVIVITGGSDGLGRTLTESLSQENDVIILATNEQKLIEVANSNNCNYEVCDVSNYKLVEKSIKKIIDNFGRIDVLINNAGLWIQEELELNDSDRINSVVDVNLLGVINCSKAVIPIMKNNKEGLIININSQAGINHKAERVVYNATKWGVTGFSKSLQDEVAKYGIRVTNVMPGMMKTNMFKKMNIQKNMDNGLDTKEVARLIEFIIDTPSDVMIPEVGIKNINN</sequence>
<dbReference type="InterPro" id="IPR002347">
    <property type="entry name" value="SDR_fam"/>
</dbReference>
<dbReference type="Pfam" id="PF00106">
    <property type="entry name" value="adh_short"/>
    <property type="match status" value="1"/>
</dbReference>
<dbReference type="GO" id="GO:0016616">
    <property type="term" value="F:oxidoreductase activity, acting on the CH-OH group of donors, NAD or NADP as acceptor"/>
    <property type="evidence" value="ECO:0007669"/>
    <property type="project" value="TreeGrafter"/>
</dbReference>
<dbReference type="GO" id="GO:0006633">
    <property type="term" value="P:fatty acid biosynthetic process"/>
    <property type="evidence" value="ECO:0007669"/>
    <property type="project" value="TreeGrafter"/>
</dbReference>
<dbReference type="CDD" id="cd05233">
    <property type="entry name" value="SDR_c"/>
    <property type="match status" value="1"/>
</dbReference>
<dbReference type="SUPFAM" id="SSF51735">
    <property type="entry name" value="NAD(P)-binding Rossmann-fold domains"/>
    <property type="match status" value="1"/>
</dbReference>
<dbReference type="PANTHER" id="PTHR42760">
    <property type="entry name" value="SHORT-CHAIN DEHYDROGENASES/REDUCTASES FAMILY MEMBER"/>
    <property type="match status" value="1"/>
</dbReference>
<dbReference type="PRINTS" id="PR00081">
    <property type="entry name" value="GDHRDH"/>
</dbReference>
<comment type="caution">
    <text evidence="4">The sequence shown here is derived from an EMBL/GenBank/DDBJ whole genome shotgun (WGS) entry which is preliminary data.</text>
</comment>
<evidence type="ECO:0000256" key="2">
    <source>
        <dbReference type="ARBA" id="ARBA00023002"/>
    </source>
</evidence>
<dbReference type="EMBL" id="DVHC01000054">
    <property type="protein sequence ID" value="HIR59411.1"/>
    <property type="molecule type" value="Genomic_DNA"/>
</dbReference>
<evidence type="ECO:0000313" key="4">
    <source>
        <dbReference type="EMBL" id="HIR59411.1"/>
    </source>
</evidence>
<dbReference type="PANTHER" id="PTHR42760:SF133">
    <property type="entry name" value="3-OXOACYL-[ACYL-CARRIER-PROTEIN] REDUCTASE"/>
    <property type="match status" value="1"/>
</dbReference>
<dbReference type="Proteomes" id="UP000824232">
    <property type="component" value="Unassembled WGS sequence"/>
</dbReference>
<dbReference type="Gene3D" id="3.40.50.720">
    <property type="entry name" value="NAD(P)-binding Rossmann-like Domain"/>
    <property type="match status" value="1"/>
</dbReference>
<comment type="similarity">
    <text evidence="1 3">Belongs to the short-chain dehydrogenases/reductases (SDR) family.</text>
</comment>
<accession>A0A9D1DUU1</accession>
<proteinExistence type="inferred from homology"/>
<reference evidence="4" key="2">
    <citation type="journal article" date="2021" name="PeerJ">
        <title>Extensive microbial diversity within the chicken gut microbiome revealed by metagenomics and culture.</title>
        <authorList>
            <person name="Gilroy R."/>
            <person name="Ravi A."/>
            <person name="Getino M."/>
            <person name="Pursley I."/>
            <person name="Horton D.L."/>
            <person name="Alikhan N.F."/>
            <person name="Baker D."/>
            <person name="Gharbi K."/>
            <person name="Hall N."/>
            <person name="Watson M."/>
            <person name="Adriaenssens E.M."/>
            <person name="Foster-Nyarko E."/>
            <person name="Jarju S."/>
            <person name="Secka A."/>
            <person name="Antonio M."/>
            <person name="Oren A."/>
            <person name="Chaudhuri R.R."/>
            <person name="La Ragione R."/>
            <person name="Hildebrand F."/>
            <person name="Pallen M.J."/>
        </authorList>
    </citation>
    <scope>NUCLEOTIDE SEQUENCE</scope>
    <source>
        <strain evidence="4">CHK184-20233</strain>
    </source>
</reference>
<dbReference type="InterPro" id="IPR036291">
    <property type="entry name" value="NAD(P)-bd_dom_sf"/>
</dbReference>
<dbReference type="AlphaFoldDB" id="A0A9D1DUU1"/>
<dbReference type="GO" id="GO:0048038">
    <property type="term" value="F:quinone binding"/>
    <property type="evidence" value="ECO:0007669"/>
    <property type="project" value="TreeGrafter"/>
</dbReference>